<evidence type="ECO:0008006" key="5">
    <source>
        <dbReference type="Google" id="ProtNLM"/>
    </source>
</evidence>
<keyword evidence="4" id="KW-1185">Reference proteome</keyword>
<name>A0A6N7S9V8_9FIRM</name>
<sequence>MTVSLVLSVFLILSGIWGSAKIKKSWNAQLEQALIGKDYQAYRKLIYRRTALIFLNPNLVLLLRTTDQMSAGDLEKARKILPAIRPDRLNLPQKIAYLQLCSQIAAQDRDARLFTVVQRELEAIEEESVQDLVQALHEENAINQKLICQFDRSVVSLLEDKVSQSEGTARGKQMMSLAKAYYLDDQPQKAIQTLTQARRLLQGTPLVYAVEAALKDLSLLSNEKEAME</sequence>
<evidence type="ECO:0000313" key="1">
    <source>
        <dbReference type="EMBL" id="MSA90442.1"/>
    </source>
</evidence>
<evidence type="ECO:0000313" key="3">
    <source>
        <dbReference type="Proteomes" id="UP000433575"/>
    </source>
</evidence>
<protein>
    <recommendedName>
        <fullName evidence="5">Tetratricopeptide repeat protein</fullName>
    </recommendedName>
</protein>
<dbReference type="AlphaFoldDB" id="A0A6N7S9V8"/>
<gene>
    <name evidence="2" type="ORF">GKD88_13680</name>
    <name evidence="1" type="ORF">GKE08_14010</name>
</gene>
<dbReference type="EMBL" id="WKPI01000028">
    <property type="protein sequence ID" value="MSC34172.1"/>
    <property type="molecule type" value="Genomic_DNA"/>
</dbReference>
<dbReference type="OrthoDB" id="9982338at2"/>
<proteinExistence type="predicted"/>
<dbReference type="Proteomes" id="UP000480929">
    <property type="component" value="Unassembled WGS sequence"/>
</dbReference>
<comment type="caution">
    <text evidence="1">The sequence shown here is derived from an EMBL/GenBank/DDBJ whole genome shotgun (WGS) entry which is preliminary data.</text>
</comment>
<dbReference type="Proteomes" id="UP000433575">
    <property type="component" value="Unassembled WGS sequence"/>
</dbReference>
<dbReference type="EMBL" id="WKPJ01000026">
    <property type="protein sequence ID" value="MSA90442.1"/>
    <property type="molecule type" value="Genomic_DNA"/>
</dbReference>
<accession>A0A6N7S9V8</accession>
<evidence type="ECO:0000313" key="4">
    <source>
        <dbReference type="Proteomes" id="UP000480929"/>
    </source>
</evidence>
<evidence type="ECO:0000313" key="2">
    <source>
        <dbReference type="EMBL" id="MSC34172.1"/>
    </source>
</evidence>
<dbReference type="RefSeq" id="WP_154239684.1">
    <property type="nucleotide sequence ID" value="NZ_CALJPI010000135.1"/>
</dbReference>
<organism evidence="1 3">
    <name type="scientific">Holdemania massiliensis</name>
    <dbReference type="NCBI Taxonomy" id="1468449"/>
    <lineage>
        <taxon>Bacteria</taxon>
        <taxon>Bacillati</taxon>
        <taxon>Bacillota</taxon>
        <taxon>Erysipelotrichia</taxon>
        <taxon>Erysipelotrichales</taxon>
        <taxon>Erysipelotrichaceae</taxon>
        <taxon>Holdemania</taxon>
    </lineage>
</organism>
<reference evidence="3 4" key="1">
    <citation type="journal article" date="2019" name="Nat. Med.">
        <title>A library of human gut bacterial isolates paired with longitudinal multiomics data enables mechanistic microbiome research.</title>
        <authorList>
            <person name="Poyet M."/>
            <person name="Groussin M."/>
            <person name="Gibbons S.M."/>
            <person name="Avila-Pacheco J."/>
            <person name="Jiang X."/>
            <person name="Kearney S.M."/>
            <person name="Perrotta A.R."/>
            <person name="Berdy B."/>
            <person name="Zhao S."/>
            <person name="Lieberman T.D."/>
            <person name="Swanson P.K."/>
            <person name="Smith M."/>
            <person name="Roesemann S."/>
            <person name="Alexander J.E."/>
            <person name="Rich S.A."/>
            <person name="Livny J."/>
            <person name="Vlamakis H."/>
            <person name="Clish C."/>
            <person name="Bullock K."/>
            <person name="Deik A."/>
            <person name="Scott J."/>
            <person name="Pierce K.A."/>
            <person name="Xavier R.J."/>
            <person name="Alm E.J."/>
        </authorList>
    </citation>
    <scope>NUCLEOTIDE SEQUENCE [LARGE SCALE GENOMIC DNA]</scope>
    <source>
        <strain evidence="1 3">BIOML-A4</strain>
        <strain evidence="2 4">BIOML-A5</strain>
    </source>
</reference>